<protein>
    <submittedName>
        <fullName evidence="1">Uncharacterized protein</fullName>
    </submittedName>
</protein>
<dbReference type="AlphaFoldDB" id="A0A8X7PK10"/>
<keyword evidence="2" id="KW-1185">Reference proteome</keyword>
<evidence type="ECO:0000313" key="1">
    <source>
        <dbReference type="EMBL" id="KAG2251094.1"/>
    </source>
</evidence>
<dbReference type="OrthoDB" id="1105011at2759"/>
<gene>
    <name evidence="1" type="ORF">Bca52824_081230</name>
</gene>
<accession>A0A8X7PK10</accession>
<name>A0A8X7PK10_BRACI</name>
<sequence>MYKKNKEAKLTALEAENSQTSDRQHYGIGSLQQTLVNGKQTFSEFSSSAFLDMKKLLEDAHRKIEEQAASNAAHAAIIEEQGALGKFLAATNPLYNEFVAANSST</sequence>
<evidence type="ECO:0000313" key="2">
    <source>
        <dbReference type="Proteomes" id="UP000886595"/>
    </source>
</evidence>
<organism evidence="1 2">
    <name type="scientific">Brassica carinata</name>
    <name type="common">Ethiopian mustard</name>
    <name type="synonym">Abyssinian cabbage</name>
    <dbReference type="NCBI Taxonomy" id="52824"/>
    <lineage>
        <taxon>Eukaryota</taxon>
        <taxon>Viridiplantae</taxon>
        <taxon>Streptophyta</taxon>
        <taxon>Embryophyta</taxon>
        <taxon>Tracheophyta</taxon>
        <taxon>Spermatophyta</taxon>
        <taxon>Magnoliopsida</taxon>
        <taxon>eudicotyledons</taxon>
        <taxon>Gunneridae</taxon>
        <taxon>Pentapetalae</taxon>
        <taxon>rosids</taxon>
        <taxon>malvids</taxon>
        <taxon>Brassicales</taxon>
        <taxon>Brassicaceae</taxon>
        <taxon>Brassiceae</taxon>
        <taxon>Brassica</taxon>
    </lineage>
</organism>
<reference evidence="1 2" key="1">
    <citation type="submission" date="2020-02" db="EMBL/GenBank/DDBJ databases">
        <authorList>
            <person name="Ma Q."/>
            <person name="Huang Y."/>
            <person name="Song X."/>
            <person name="Pei D."/>
        </authorList>
    </citation>
    <scope>NUCLEOTIDE SEQUENCE [LARGE SCALE GENOMIC DNA]</scope>
    <source>
        <strain evidence="1">Sxm20200214</strain>
        <tissue evidence="1">Leaf</tissue>
    </source>
</reference>
<comment type="caution">
    <text evidence="1">The sequence shown here is derived from an EMBL/GenBank/DDBJ whole genome shotgun (WGS) entry which is preliminary data.</text>
</comment>
<dbReference type="EMBL" id="JAAMPC010000016">
    <property type="protein sequence ID" value="KAG2251094.1"/>
    <property type="molecule type" value="Genomic_DNA"/>
</dbReference>
<proteinExistence type="predicted"/>
<dbReference type="Proteomes" id="UP000886595">
    <property type="component" value="Unassembled WGS sequence"/>
</dbReference>